<reference evidence="2" key="1">
    <citation type="submission" date="2021-07" db="EMBL/GenBank/DDBJ databases">
        <authorList>
            <person name="Catto M.A."/>
            <person name="Jacobson A."/>
            <person name="Kennedy G."/>
            <person name="Labadie P."/>
            <person name="Hunt B.G."/>
            <person name="Srinivasan R."/>
        </authorList>
    </citation>
    <scope>NUCLEOTIDE SEQUENCE</scope>
    <source>
        <strain evidence="2">PL_HMW_Pooled</strain>
        <tissue evidence="2">Head</tissue>
    </source>
</reference>
<feature type="region of interest" description="Disordered" evidence="1">
    <location>
        <begin position="37"/>
        <end position="59"/>
    </location>
</feature>
<evidence type="ECO:0000256" key="1">
    <source>
        <dbReference type="SAM" id="MobiDB-lite"/>
    </source>
</evidence>
<dbReference type="EMBL" id="JAHWGI010001232">
    <property type="protein sequence ID" value="KAK3925588.1"/>
    <property type="molecule type" value="Genomic_DNA"/>
</dbReference>
<evidence type="ECO:0000313" key="3">
    <source>
        <dbReference type="Proteomes" id="UP001219518"/>
    </source>
</evidence>
<dbReference type="PANTHER" id="PTHR31912:SF34">
    <property type="entry name" value="NOTOCHORD-RELATED PROTEIN"/>
    <property type="match status" value="1"/>
</dbReference>
<comment type="caution">
    <text evidence="2">The sequence shown here is derived from an EMBL/GenBank/DDBJ whole genome shotgun (WGS) entry which is preliminary data.</text>
</comment>
<accession>A0AAE1HQL5</accession>
<protein>
    <submittedName>
        <fullName evidence="2">Metalloreductase AIM14</fullName>
    </submittedName>
</protein>
<feature type="region of interest" description="Disordered" evidence="1">
    <location>
        <begin position="606"/>
        <end position="649"/>
    </location>
</feature>
<dbReference type="AlphaFoldDB" id="A0AAE1HQL5"/>
<evidence type="ECO:0000313" key="2">
    <source>
        <dbReference type="EMBL" id="KAK3925588.1"/>
    </source>
</evidence>
<reference evidence="2" key="2">
    <citation type="journal article" date="2023" name="BMC Genomics">
        <title>Pest status, molecular evolution, and epigenetic factors derived from the genome assembly of Frankliniella fusca, a thysanopteran phytovirus vector.</title>
        <authorList>
            <person name="Catto M.A."/>
            <person name="Labadie P.E."/>
            <person name="Jacobson A.L."/>
            <person name="Kennedy G.G."/>
            <person name="Srinivasan R."/>
            <person name="Hunt B.G."/>
        </authorList>
    </citation>
    <scope>NUCLEOTIDE SEQUENCE</scope>
    <source>
        <strain evidence="2">PL_HMW_Pooled</strain>
    </source>
</reference>
<feature type="compositionally biased region" description="Acidic residues" evidence="1">
    <location>
        <begin position="618"/>
        <end position="627"/>
    </location>
</feature>
<proteinExistence type="predicted"/>
<dbReference type="PANTHER" id="PTHR31912">
    <property type="entry name" value="IP13529P"/>
    <property type="match status" value="1"/>
</dbReference>
<organism evidence="2 3">
    <name type="scientific">Frankliniella fusca</name>
    <dbReference type="NCBI Taxonomy" id="407009"/>
    <lineage>
        <taxon>Eukaryota</taxon>
        <taxon>Metazoa</taxon>
        <taxon>Ecdysozoa</taxon>
        <taxon>Arthropoda</taxon>
        <taxon>Hexapoda</taxon>
        <taxon>Insecta</taxon>
        <taxon>Pterygota</taxon>
        <taxon>Neoptera</taxon>
        <taxon>Paraneoptera</taxon>
        <taxon>Thysanoptera</taxon>
        <taxon>Terebrantia</taxon>
        <taxon>Thripoidea</taxon>
        <taxon>Thripidae</taxon>
        <taxon>Frankliniella</taxon>
    </lineage>
</organism>
<name>A0AAE1HQL5_9NEOP</name>
<keyword evidence="3" id="KW-1185">Reference proteome</keyword>
<gene>
    <name evidence="2" type="ORF">KUF71_013837</name>
</gene>
<dbReference type="Proteomes" id="UP001219518">
    <property type="component" value="Unassembled WGS sequence"/>
</dbReference>
<sequence>MNCRKEFRDKNSMIRHIQQKHSCLFSADRPEVQELVMPNRAPMQNRARSPSTSTADHDEASDMNEVADHDEAGFDFNAESSDLHAEPINMEDELKRLAVKVLLDLRSTSSLTGKAIERFESGCYNMLKQYSASVCQNVRCALEEKGMGLEEIREVLKSIEVKQDPFDKLKTIEDQLQYFKERYGLVIPESKFLGTRVDQRLDPKSNSFVSTIVTETFQYISIIETLKTLLSNKSFREQVFQERASTDDVLRSYVDGSHCKSHPYLQRHKNVLHILLFFDELEIANALGSKTIIHKLAAFFFQILNLPPEVSSKLSSIHLLALAFADDLKKEGAMDKVLTLLVLEMKKLSSEEGVQCEINGEVCILRAILVAVTADSLAAHDVLGFISTSARHFCRRCMVSRPEIRSCANAVGVTRTIEMHQGHVAEVTRQPNFRTQCGVKRSCILDNIPYFNCIDNNVFDIFHDLLEGVVPLVIKCVVGHYVKKKLFTSKEFNSKVSSFSYGVPDSRNKPSPNFTEHMFLGSARLSQNGTQYWCLIRTLPFLLGDFVKDHDEYMELIFLLQDALQIIFAFEVRPEDLDRLDSLIFKHHELFQKLFIDKNKNQEIAPDDDFRESKEVDDVQGEDEDLAGDIQVREEQGETSGQRKGVKPPPKVYVTNKFHHMKHLPEMMSRFGPAIRMWCAKFEGRMKIFRQHSAICCNFRNPPKTMAQMFQLSNLKSIITEDGGFSVDFQKTGQNVVVKLSIHCESLLGAGLKENEIVHYTNSATLNGEDYRPGLFVTLPESTITRPNFAFISDVIVAEKALLLVVKPWANVGLSPKFNAFQVKPMPFCENLIINVLSLHNYRCIAPWTVGSEMRYSTPIGDTMTAKGKDIPNVMHPGSEMRYSTPIGDTMTAKGKDVPNIMHPTGILVFVFWLLFGLCQFQSVSVLLGSSDVEGS</sequence>